<dbReference type="PANTHER" id="PTHR46114">
    <property type="entry name" value="APPLE DOMAIN-CONTAINING PROTEIN"/>
    <property type="match status" value="1"/>
</dbReference>
<dbReference type="PANTHER" id="PTHR46114:SF1">
    <property type="entry name" value="ZAD DOMAIN-CONTAINING PROTEIN"/>
    <property type="match status" value="1"/>
</dbReference>
<dbReference type="EMBL" id="BGPR01006513">
    <property type="protein sequence ID" value="GBN19641.1"/>
    <property type="molecule type" value="Genomic_DNA"/>
</dbReference>
<protein>
    <submittedName>
        <fullName evidence="1">Uncharacterized protein</fullName>
    </submittedName>
</protein>
<keyword evidence="2" id="KW-1185">Reference proteome</keyword>
<proteinExistence type="predicted"/>
<gene>
    <name evidence="1" type="ORF">AVEN_6794_1</name>
</gene>
<dbReference type="Proteomes" id="UP000499080">
    <property type="component" value="Unassembled WGS sequence"/>
</dbReference>
<comment type="caution">
    <text evidence="1">The sequence shown here is derived from an EMBL/GenBank/DDBJ whole genome shotgun (WGS) entry which is preliminary data.</text>
</comment>
<evidence type="ECO:0000313" key="2">
    <source>
        <dbReference type="Proteomes" id="UP000499080"/>
    </source>
</evidence>
<organism evidence="1 2">
    <name type="scientific">Araneus ventricosus</name>
    <name type="common">Orbweaver spider</name>
    <name type="synonym">Epeira ventricosa</name>
    <dbReference type="NCBI Taxonomy" id="182803"/>
    <lineage>
        <taxon>Eukaryota</taxon>
        <taxon>Metazoa</taxon>
        <taxon>Ecdysozoa</taxon>
        <taxon>Arthropoda</taxon>
        <taxon>Chelicerata</taxon>
        <taxon>Arachnida</taxon>
        <taxon>Araneae</taxon>
        <taxon>Araneomorphae</taxon>
        <taxon>Entelegynae</taxon>
        <taxon>Araneoidea</taxon>
        <taxon>Araneidae</taxon>
        <taxon>Araneus</taxon>
    </lineage>
</organism>
<reference evidence="1 2" key="1">
    <citation type="journal article" date="2019" name="Sci. Rep.">
        <title>Orb-weaving spider Araneus ventricosus genome elucidates the spidroin gene catalogue.</title>
        <authorList>
            <person name="Kono N."/>
            <person name="Nakamura H."/>
            <person name="Ohtoshi R."/>
            <person name="Moran D.A.P."/>
            <person name="Shinohara A."/>
            <person name="Yoshida Y."/>
            <person name="Fujiwara M."/>
            <person name="Mori M."/>
            <person name="Tomita M."/>
            <person name="Arakawa K."/>
        </authorList>
    </citation>
    <scope>NUCLEOTIDE SEQUENCE [LARGE SCALE GENOMIC DNA]</scope>
</reference>
<dbReference type="OrthoDB" id="6744094at2759"/>
<sequence length="101" mass="11965">MFTAYEVQGCKMSLKVNFLHSHIDCFPENLEAFSEEEGEIFHKDAPDIERRYQGKWDVNMLADYCWNAETGNRRWKAKACSEESQREIEKVSQTKRVNTQR</sequence>
<name>A0A4Y2LXX2_ARAVE</name>
<evidence type="ECO:0000313" key="1">
    <source>
        <dbReference type="EMBL" id="GBN19641.1"/>
    </source>
</evidence>
<dbReference type="AlphaFoldDB" id="A0A4Y2LXX2"/>
<accession>A0A4Y2LXX2</accession>